<gene>
    <name evidence="10" type="ORF">KHA99_19245</name>
</gene>
<dbReference type="Proteomes" id="UP000679749">
    <property type="component" value="Unassembled WGS sequence"/>
</dbReference>
<evidence type="ECO:0000256" key="2">
    <source>
        <dbReference type="ARBA" id="ARBA00006448"/>
    </source>
</evidence>
<organism evidence="10 11">
    <name type="scientific">Neobacillus rhizophilus</name>
    <dbReference type="NCBI Taxonomy" id="2833579"/>
    <lineage>
        <taxon>Bacteria</taxon>
        <taxon>Bacillati</taxon>
        <taxon>Bacillota</taxon>
        <taxon>Bacilli</taxon>
        <taxon>Bacillales</taxon>
        <taxon>Bacillaceae</taxon>
        <taxon>Neobacillus</taxon>
    </lineage>
</organism>
<dbReference type="AlphaFoldDB" id="A0A942YV21"/>
<keyword evidence="5 7" id="KW-1133">Transmembrane helix</keyword>
<dbReference type="InterPro" id="IPR007353">
    <property type="entry name" value="DUF421"/>
</dbReference>
<comment type="similarity">
    <text evidence="2">Belongs to the UPF0702 family.</text>
</comment>
<dbReference type="GO" id="GO:0005886">
    <property type="term" value="C:plasma membrane"/>
    <property type="evidence" value="ECO:0007669"/>
    <property type="project" value="UniProtKB-SubCell"/>
</dbReference>
<dbReference type="InterPro" id="IPR048454">
    <property type="entry name" value="YetF_N"/>
</dbReference>
<proteinExistence type="inferred from homology"/>
<protein>
    <submittedName>
        <fullName evidence="10">DUF421 domain-containing protein</fullName>
    </submittedName>
</protein>
<keyword evidence="11" id="KW-1185">Reference proteome</keyword>
<feature type="domain" description="YetF-like N-terminal transmembrane" evidence="9">
    <location>
        <begin position="5"/>
        <end position="79"/>
    </location>
</feature>
<dbReference type="RefSeq" id="WP_213119120.1">
    <property type="nucleotide sequence ID" value="NZ_JAGYPF010000004.1"/>
</dbReference>
<keyword evidence="4 7" id="KW-0812">Transmembrane</keyword>
<feature type="domain" description="YetF C-terminal" evidence="8">
    <location>
        <begin position="84"/>
        <end position="154"/>
    </location>
</feature>
<evidence type="ECO:0000256" key="6">
    <source>
        <dbReference type="ARBA" id="ARBA00023136"/>
    </source>
</evidence>
<keyword evidence="6 7" id="KW-0472">Membrane</keyword>
<comment type="subcellular location">
    <subcellularLocation>
        <location evidence="1">Cell membrane</location>
        <topology evidence="1">Multi-pass membrane protein</topology>
    </subcellularLocation>
</comment>
<feature type="transmembrane region" description="Helical" evidence="7">
    <location>
        <begin position="59"/>
        <end position="80"/>
    </location>
</feature>
<feature type="transmembrane region" description="Helical" evidence="7">
    <location>
        <begin position="35"/>
        <end position="53"/>
    </location>
</feature>
<comment type="caution">
    <text evidence="10">The sequence shown here is derived from an EMBL/GenBank/DDBJ whole genome shotgun (WGS) entry which is preliminary data.</text>
</comment>
<evidence type="ECO:0000313" key="10">
    <source>
        <dbReference type="EMBL" id="MBS4214588.1"/>
    </source>
</evidence>
<dbReference type="Pfam" id="PF04239">
    <property type="entry name" value="DUF421"/>
    <property type="match status" value="1"/>
</dbReference>
<dbReference type="Pfam" id="PF20730">
    <property type="entry name" value="YetF_N"/>
    <property type="match status" value="1"/>
</dbReference>
<dbReference type="Gene3D" id="3.30.240.20">
    <property type="entry name" value="bsu07140 like domains"/>
    <property type="match status" value="1"/>
</dbReference>
<dbReference type="InterPro" id="IPR023090">
    <property type="entry name" value="UPF0702_alpha/beta_dom_sf"/>
</dbReference>
<evidence type="ECO:0000259" key="9">
    <source>
        <dbReference type="Pfam" id="PF20730"/>
    </source>
</evidence>
<evidence type="ECO:0000313" key="11">
    <source>
        <dbReference type="Proteomes" id="UP000679749"/>
    </source>
</evidence>
<sequence length="173" mass="19487">MQGAIEVILRTFTAFILLWLFVMVLGKQTIAQRSYHLYIASITMGTIAGNLAFNVKVKFLYFIIAIILMGTIVFMLNWVAVQKSRIGKWIAGEPATLIQNGQILEQSMEQMGYSLQSLKQALRAKDIFNVEEVECAILETNGSLSILKKEKYQNATKQDLNLLSPTRNIPVDN</sequence>
<dbReference type="PANTHER" id="PTHR34582:SF7">
    <property type="entry name" value="UPF0702 TRANSMEMBRANE PROTEIN YDFS"/>
    <property type="match status" value="1"/>
</dbReference>
<dbReference type="EMBL" id="JAGYPF010000004">
    <property type="protein sequence ID" value="MBS4214588.1"/>
    <property type="molecule type" value="Genomic_DNA"/>
</dbReference>
<evidence type="ECO:0000256" key="4">
    <source>
        <dbReference type="ARBA" id="ARBA00022692"/>
    </source>
</evidence>
<dbReference type="PANTHER" id="PTHR34582">
    <property type="entry name" value="UPF0702 TRANSMEMBRANE PROTEIN YCAP"/>
    <property type="match status" value="1"/>
</dbReference>
<evidence type="ECO:0000256" key="5">
    <source>
        <dbReference type="ARBA" id="ARBA00022989"/>
    </source>
</evidence>
<accession>A0A942YV21</accession>
<evidence type="ECO:0000259" key="8">
    <source>
        <dbReference type="Pfam" id="PF04239"/>
    </source>
</evidence>
<evidence type="ECO:0000256" key="1">
    <source>
        <dbReference type="ARBA" id="ARBA00004651"/>
    </source>
</evidence>
<evidence type="ECO:0000256" key="3">
    <source>
        <dbReference type="ARBA" id="ARBA00022475"/>
    </source>
</evidence>
<evidence type="ECO:0000256" key="7">
    <source>
        <dbReference type="SAM" id="Phobius"/>
    </source>
</evidence>
<reference evidence="10" key="1">
    <citation type="submission" date="2021-05" db="EMBL/GenBank/DDBJ databases">
        <title>Novel Bacillus species.</title>
        <authorList>
            <person name="Liu G."/>
        </authorList>
    </citation>
    <scope>NUCLEOTIDE SEQUENCE</scope>
    <source>
        <strain evidence="10">FJAT-49825</strain>
    </source>
</reference>
<keyword evidence="3" id="KW-1003">Cell membrane</keyword>
<feature type="transmembrane region" description="Helical" evidence="7">
    <location>
        <begin position="7"/>
        <end position="26"/>
    </location>
</feature>
<name>A0A942YV21_9BACI</name>